<keyword evidence="1" id="KW-0812">Transmembrane</keyword>
<comment type="caution">
    <text evidence="2">The sequence shown here is derived from an EMBL/GenBank/DDBJ whole genome shotgun (WGS) entry which is preliminary data.</text>
</comment>
<feature type="transmembrane region" description="Helical" evidence="1">
    <location>
        <begin position="165"/>
        <end position="184"/>
    </location>
</feature>
<feature type="transmembrane region" description="Helical" evidence="1">
    <location>
        <begin position="204"/>
        <end position="228"/>
    </location>
</feature>
<evidence type="ECO:0000256" key="1">
    <source>
        <dbReference type="SAM" id="Phobius"/>
    </source>
</evidence>
<keyword evidence="1" id="KW-0472">Membrane</keyword>
<sequence length="232" mass="25721">MISTLITAFVAFVSTNIDDIFILMLFFSQINNAMKIRHIVIGQYLGVGALITISIIGALGVSIIPYEYVGLLGLVPIYLGIKAYVDYKKESKDNESTGEQELQKSENSKVEEIIEETTDTKGNGIITSINNLINLSVVKVFGVTFANGGDNIGIYIPLFSSMNSVDILITVIIFMTLTAVWCFVGMKLSEHHFVQRNIEKYKHIFVPIIFIGLGVFILIESGIISLIYKKIL</sequence>
<accession>A0ABS6EF74</accession>
<feature type="transmembrane region" description="Helical" evidence="1">
    <location>
        <begin position="6"/>
        <end position="27"/>
    </location>
</feature>
<proteinExistence type="predicted"/>
<gene>
    <name evidence="2" type="ORF">KQI86_05885</name>
</gene>
<feature type="transmembrane region" description="Helical" evidence="1">
    <location>
        <begin position="68"/>
        <end position="85"/>
    </location>
</feature>
<name>A0ABS6EF74_9CLOT</name>
<keyword evidence="1" id="KW-1133">Transmembrane helix</keyword>
<reference evidence="2 3" key="1">
    <citation type="submission" date="2021-06" db="EMBL/GenBank/DDBJ databases">
        <authorList>
            <person name="Sun Q."/>
            <person name="Li D."/>
        </authorList>
    </citation>
    <scope>NUCLEOTIDE SEQUENCE [LARGE SCALE GENOMIC DNA]</scope>
    <source>
        <strain evidence="2 3">MSJ-11</strain>
    </source>
</reference>
<dbReference type="EMBL" id="JAHLQF010000001">
    <property type="protein sequence ID" value="MBU5483855.1"/>
    <property type="molecule type" value="Genomic_DNA"/>
</dbReference>
<dbReference type="Proteomes" id="UP000726170">
    <property type="component" value="Unassembled WGS sequence"/>
</dbReference>
<organism evidence="2 3">
    <name type="scientific">Clostridium mobile</name>
    <dbReference type="NCBI Taxonomy" id="2841512"/>
    <lineage>
        <taxon>Bacteria</taxon>
        <taxon>Bacillati</taxon>
        <taxon>Bacillota</taxon>
        <taxon>Clostridia</taxon>
        <taxon>Eubacteriales</taxon>
        <taxon>Clostridiaceae</taxon>
        <taxon>Clostridium</taxon>
    </lineage>
</organism>
<keyword evidence="3" id="KW-1185">Reference proteome</keyword>
<evidence type="ECO:0000313" key="3">
    <source>
        <dbReference type="Proteomes" id="UP000726170"/>
    </source>
</evidence>
<dbReference type="Pfam" id="PF03596">
    <property type="entry name" value="Cad"/>
    <property type="match status" value="2"/>
</dbReference>
<dbReference type="InterPro" id="IPR004676">
    <property type="entry name" value="Cd-R_transporter"/>
</dbReference>
<dbReference type="RefSeq" id="WP_216438244.1">
    <property type="nucleotide sequence ID" value="NZ_JAHLQF010000001.1"/>
</dbReference>
<evidence type="ECO:0000313" key="2">
    <source>
        <dbReference type="EMBL" id="MBU5483855.1"/>
    </source>
</evidence>
<feature type="transmembrane region" description="Helical" evidence="1">
    <location>
        <begin position="39"/>
        <end position="62"/>
    </location>
</feature>
<protein>
    <submittedName>
        <fullName evidence="2">Cadmium resistance transporter</fullName>
    </submittedName>
</protein>